<evidence type="ECO:0000313" key="3">
    <source>
        <dbReference type="Proteomes" id="UP000182635"/>
    </source>
</evidence>
<proteinExistence type="predicted"/>
<dbReference type="GO" id="GO:0005737">
    <property type="term" value="C:cytoplasm"/>
    <property type="evidence" value="ECO:0007669"/>
    <property type="project" value="TreeGrafter"/>
</dbReference>
<feature type="binding site" evidence="1">
    <location>
        <position position="61"/>
    </location>
    <ligand>
        <name>substrate</name>
    </ligand>
</feature>
<dbReference type="Proteomes" id="UP000182635">
    <property type="component" value="Unassembled WGS sequence"/>
</dbReference>
<evidence type="ECO:0000313" key="2">
    <source>
        <dbReference type="EMBL" id="SFG60021.1"/>
    </source>
</evidence>
<dbReference type="InterPro" id="IPR001345">
    <property type="entry name" value="PG/BPGM_mutase_AS"/>
</dbReference>
<gene>
    <name evidence="2" type="ORF">SAMN02910432_01992</name>
</gene>
<dbReference type="CDD" id="cd07067">
    <property type="entry name" value="HP_PGM_like"/>
    <property type="match status" value="1"/>
</dbReference>
<dbReference type="EMBL" id="FOPI01000048">
    <property type="protein sequence ID" value="SFG60021.1"/>
    <property type="molecule type" value="Genomic_DNA"/>
</dbReference>
<dbReference type="PANTHER" id="PTHR48100:SF5">
    <property type="entry name" value="HISTIDINE PHOSPHATASE FAMILY PROTEIN"/>
    <property type="match status" value="1"/>
</dbReference>
<dbReference type="RefSeq" id="WP_046922732.1">
    <property type="nucleotide sequence ID" value="NZ_AYYL01000054.1"/>
</dbReference>
<protein>
    <submittedName>
        <fullName evidence="2">Probable phosphoglycerate mutase</fullName>
    </submittedName>
</protein>
<evidence type="ECO:0000256" key="1">
    <source>
        <dbReference type="PIRSR" id="PIRSR613078-2"/>
    </source>
</evidence>
<feature type="binding site" evidence="1">
    <location>
        <begin position="9"/>
        <end position="16"/>
    </location>
    <ligand>
        <name>substrate</name>
    </ligand>
</feature>
<dbReference type="Pfam" id="PF00300">
    <property type="entry name" value="His_Phos_1"/>
    <property type="match status" value="1"/>
</dbReference>
<dbReference type="InterPro" id="IPR013078">
    <property type="entry name" value="His_Pase_superF_clade-1"/>
</dbReference>
<name>A0A1I2TCK3_9LACO</name>
<dbReference type="OrthoDB" id="9782128at2"/>
<sequence>MKKILYLMRHGETLFNVQGKIQGWCDSPLTINGIKQAKAAAAYYEREGIKFDAACCSTAERASDTLELITSLPYARLKGIREVGFGMFEGEHEYLHPSREQRHAGYYKQFGGEDENEVRERVVKTLLEVMNKDGNNTVLAVSHAGACANFLSAWQDPEPILKKHCIPNCGIFKYDFDTELQRFFLEDVIDPVHMEK</sequence>
<dbReference type="AlphaFoldDB" id="A0A1I2TCK3"/>
<dbReference type="SMART" id="SM00855">
    <property type="entry name" value="PGAM"/>
    <property type="match status" value="1"/>
</dbReference>
<dbReference type="PROSITE" id="PS00175">
    <property type="entry name" value="PG_MUTASE"/>
    <property type="match status" value="1"/>
</dbReference>
<dbReference type="PANTHER" id="PTHR48100">
    <property type="entry name" value="BROAD-SPECIFICITY PHOSPHATASE YOR283W-RELATED"/>
    <property type="match status" value="1"/>
</dbReference>
<organism evidence="2 3">
    <name type="scientific">Ligilactobacillus ruminis DSM 20403 = NBRC 102161</name>
    <dbReference type="NCBI Taxonomy" id="1423798"/>
    <lineage>
        <taxon>Bacteria</taxon>
        <taxon>Bacillati</taxon>
        <taxon>Bacillota</taxon>
        <taxon>Bacilli</taxon>
        <taxon>Lactobacillales</taxon>
        <taxon>Lactobacillaceae</taxon>
        <taxon>Ligilactobacillus</taxon>
    </lineage>
</organism>
<reference evidence="3" key="1">
    <citation type="submission" date="2016-10" db="EMBL/GenBank/DDBJ databases">
        <authorList>
            <person name="Varghese N."/>
            <person name="Submissions S."/>
        </authorList>
    </citation>
    <scope>NUCLEOTIDE SEQUENCE [LARGE SCALE GENOMIC DNA]</scope>
    <source>
        <strain evidence="3">DSM 20403</strain>
    </source>
</reference>
<dbReference type="InterPro" id="IPR050275">
    <property type="entry name" value="PGM_Phosphatase"/>
</dbReference>
<accession>A0A1I2TCK3</accession>
<dbReference type="Gene3D" id="3.40.50.1240">
    <property type="entry name" value="Phosphoglycerate mutase-like"/>
    <property type="match status" value="1"/>
</dbReference>
<dbReference type="InterPro" id="IPR029033">
    <property type="entry name" value="His_PPase_superfam"/>
</dbReference>
<dbReference type="GO" id="GO:0016791">
    <property type="term" value="F:phosphatase activity"/>
    <property type="evidence" value="ECO:0007669"/>
    <property type="project" value="TreeGrafter"/>
</dbReference>
<dbReference type="SUPFAM" id="SSF53254">
    <property type="entry name" value="Phosphoglycerate mutase-like"/>
    <property type="match status" value="1"/>
</dbReference>